<proteinExistence type="predicted"/>
<reference evidence="2 3" key="1">
    <citation type="submission" date="2021-03" db="EMBL/GenBank/DDBJ databases">
        <title>Genomic Encyclopedia of Type Strains, Phase IV (KMG-IV): sequencing the most valuable type-strain genomes for metagenomic binning, comparative biology and taxonomic classification.</title>
        <authorList>
            <person name="Goeker M."/>
        </authorList>
    </citation>
    <scope>NUCLEOTIDE SEQUENCE [LARGE SCALE GENOMIC DNA]</scope>
    <source>
        <strain evidence="2 3">DSM 12287</strain>
    </source>
</reference>
<keyword evidence="3" id="KW-1185">Reference proteome</keyword>
<keyword evidence="1" id="KW-0812">Transmembrane</keyword>
<keyword evidence="2" id="KW-0378">Hydrolase</keyword>
<dbReference type="Proteomes" id="UP000770586">
    <property type="component" value="Unassembled WGS sequence"/>
</dbReference>
<organism evidence="2 3">
    <name type="scientific">Halorubrum trapanicum</name>
    <dbReference type="NCBI Taxonomy" id="29284"/>
    <lineage>
        <taxon>Archaea</taxon>
        <taxon>Methanobacteriati</taxon>
        <taxon>Methanobacteriota</taxon>
        <taxon>Stenosarchaea group</taxon>
        <taxon>Halobacteria</taxon>
        <taxon>Halobacteriales</taxon>
        <taxon>Haloferacaceae</taxon>
        <taxon>Halorubrum</taxon>
    </lineage>
</organism>
<dbReference type="OrthoDB" id="380987at2157"/>
<gene>
    <name evidence="2" type="ORF">J2744_003082</name>
</gene>
<keyword evidence="1" id="KW-0472">Membrane</keyword>
<evidence type="ECO:0000313" key="3">
    <source>
        <dbReference type="Proteomes" id="UP000770586"/>
    </source>
</evidence>
<sequence>MGDGGVESDRDGEASLGPVHRSRAREFGAALWGLAAVSIVVIGRYATIGRVQATLQESWLVLVQVVAVVVVFGVLSSLLAAYMRSTGVSR</sequence>
<dbReference type="RefSeq" id="WP_210114051.1">
    <property type="nucleotide sequence ID" value="NZ_BAAADX010000004.1"/>
</dbReference>
<dbReference type="AlphaFoldDB" id="A0A8J7RAJ1"/>
<evidence type="ECO:0000256" key="1">
    <source>
        <dbReference type="SAM" id="Phobius"/>
    </source>
</evidence>
<keyword evidence="1" id="KW-1133">Transmembrane helix</keyword>
<accession>A0A8J7RAJ1</accession>
<protein>
    <submittedName>
        <fullName evidence="2">Membrane-bound metal-dependent hydrolase YbcI (DUF457 family)</fullName>
    </submittedName>
</protein>
<feature type="transmembrane region" description="Helical" evidence="1">
    <location>
        <begin position="59"/>
        <end position="82"/>
    </location>
</feature>
<evidence type="ECO:0000313" key="2">
    <source>
        <dbReference type="EMBL" id="MBP1903377.1"/>
    </source>
</evidence>
<comment type="caution">
    <text evidence="2">The sequence shown here is derived from an EMBL/GenBank/DDBJ whole genome shotgun (WGS) entry which is preliminary data.</text>
</comment>
<dbReference type="GO" id="GO:0016787">
    <property type="term" value="F:hydrolase activity"/>
    <property type="evidence" value="ECO:0007669"/>
    <property type="project" value="UniProtKB-KW"/>
</dbReference>
<name>A0A8J7RAJ1_9EURY</name>
<feature type="transmembrane region" description="Helical" evidence="1">
    <location>
        <begin position="29"/>
        <end position="47"/>
    </location>
</feature>
<dbReference type="EMBL" id="JAGGKE010000023">
    <property type="protein sequence ID" value="MBP1903377.1"/>
    <property type="molecule type" value="Genomic_DNA"/>
</dbReference>